<name>A0A1F4UAJ5_UNCW3</name>
<gene>
    <name evidence="3" type="ORF">A2Y85_06465</name>
</gene>
<evidence type="ECO:0000313" key="3">
    <source>
        <dbReference type="EMBL" id="OGC41954.1"/>
    </source>
</evidence>
<feature type="coiled-coil region" evidence="2">
    <location>
        <begin position="54"/>
        <end position="84"/>
    </location>
</feature>
<proteinExistence type="predicted"/>
<dbReference type="EMBL" id="MEUM01000088">
    <property type="protein sequence ID" value="OGC41954.1"/>
    <property type="molecule type" value="Genomic_DNA"/>
</dbReference>
<reference evidence="3 4" key="1">
    <citation type="journal article" date="2016" name="Nat. Commun.">
        <title>Thousands of microbial genomes shed light on interconnected biogeochemical processes in an aquifer system.</title>
        <authorList>
            <person name="Anantharaman K."/>
            <person name="Brown C.T."/>
            <person name="Hug L.A."/>
            <person name="Sharon I."/>
            <person name="Castelle C.J."/>
            <person name="Probst A.J."/>
            <person name="Thomas B.C."/>
            <person name="Singh A."/>
            <person name="Wilkins M.J."/>
            <person name="Karaoz U."/>
            <person name="Brodie E.L."/>
            <person name="Williams K.H."/>
            <person name="Hubbard S.S."/>
            <person name="Banfield J.F."/>
        </authorList>
    </citation>
    <scope>NUCLEOTIDE SEQUENCE [LARGE SCALE GENOMIC DNA]</scope>
</reference>
<comment type="caution">
    <text evidence="3">The sequence shown here is derived from an EMBL/GenBank/DDBJ whole genome shotgun (WGS) entry which is preliminary data.</text>
</comment>
<keyword evidence="2" id="KW-0175">Coiled coil</keyword>
<evidence type="ECO:0000256" key="1">
    <source>
        <dbReference type="PROSITE-ProRule" id="PRU00339"/>
    </source>
</evidence>
<evidence type="ECO:0000313" key="4">
    <source>
        <dbReference type="Proteomes" id="UP000177025"/>
    </source>
</evidence>
<protein>
    <submittedName>
        <fullName evidence="3">Uncharacterized protein</fullName>
    </submittedName>
</protein>
<dbReference type="AlphaFoldDB" id="A0A1F4UAJ5"/>
<dbReference type="SMART" id="SM00028">
    <property type="entry name" value="TPR"/>
    <property type="match status" value="2"/>
</dbReference>
<feature type="repeat" description="TPR" evidence="1">
    <location>
        <begin position="4"/>
        <end position="37"/>
    </location>
</feature>
<keyword evidence="1" id="KW-0802">TPR repeat</keyword>
<dbReference type="Proteomes" id="UP000177025">
    <property type="component" value="Unassembled WGS sequence"/>
</dbReference>
<dbReference type="InterPro" id="IPR019734">
    <property type="entry name" value="TPR_rpt"/>
</dbReference>
<accession>A0A1F4UAJ5</accession>
<feature type="repeat" description="TPR" evidence="1">
    <location>
        <begin position="38"/>
        <end position="71"/>
    </location>
</feature>
<dbReference type="PROSITE" id="PS50005">
    <property type="entry name" value="TPR"/>
    <property type="match status" value="2"/>
</dbReference>
<sequence length="84" mass="9990">MSDFNDLLEIGEFYILSQKFDEAIRTLKRAEKIKKDDARLYFNMGMAYEGLSSHEQARNAYRAALEINKEYKEAREHLDRLIEQ</sequence>
<dbReference type="Pfam" id="PF13414">
    <property type="entry name" value="TPR_11"/>
    <property type="match status" value="1"/>
</dbReference>
<evidence type="ECO:0000256" key="2">
    <source>
        <dbReference type="SAM" id="Coils"/>
    </source>
</evidence>
<dbReference type="SUPFAM" id="SSF48452">
    <property type="entry name" value="TPR-like"/>
    <property type="match status" value="1"/>
</dbReference>
<dbReference type="InterPro" id="IPR011990">
    <property type="entry name" value="TPR-like_helical_dom_sf"/>
</dbReference>
<dbReference type="Gene3D" id="1.25.40.10">
    <property type="entry name" value="Tetratricopeptide repeat domain"/>
    <property type="match status" value="1"/>
</dbReference>
<organism evidence="3 4">
    <name type="scientific">candidate division WOR-3 bacterium RBG_13_43_14</name>
    <dbReference type="NCBI Taxonomy" id="1802590"/>
    <lineage>
        <taxon>Bacteria</taxon>
        <taxon>Bacteria division WOR-3</taxon>
    </lineage>
</organism>